<evidence type="ECO:0000313" key="2">
    <source>
        <dbReference type="Proteomes" id="UP000805193"/>
    </source>
</evidence>
<dbReference type="Proteomes" id="UP000805193">
    <property type="component" value="Unassembled WGS sequence"/>
</dbReference>
<accession>A0AC60NRR2</accession>
<proteinExistence type="predicted"/>
<dbReference type="EMBL" id="JABSTQ010011591">
    <property type="protein sequence ID" value="KAG0409793.1"/>
    <property type="molecule type" value="Genomic_DNA"/>
</dbReference>
<name>A0AC60NRR2_IXOPE</name>
<organism evidence="1 2">
    <name type="scientific">Ixodes persulcatus</name>
    <name type="common">Taiga tick</name>
    <dbReference type="NCBI Taxonomy" id="34615"/>
    <lineage>
        <taxon>Eukaryota</taxon>
        <taxon>Metazoa</taxon>
        <taxon>Ecdysozoa</taxon>
        <taxon>Arthropoda</taxon>
        <taxon>Chelicerata</taxon>
        <taxon>Arachnida</taxon>
        <taxon>Acari</taxon>
        <taxon>Parasitiformes</taxon>
        <taxon>Ixodida</taxon>
        <taxon>Ixodoidea</taxon>
        <taxon>Ixodidae</taxon>
        <taxon>Ixodinae</taxon>
        <taxon>Ixodes</taxon>
    </lineage>
</organism>
<keyword evidence="2" id="KW-1185">Reference proteome</keyword>
<protein>
    <submittedName>
        <fullName evidence="1">Uncharacterized protein</fullName>
    </submittedName>
</protein>
<sequence length="702" mass="74101">MRGAALSRRRSVGFGKRKKPRSRRRGAQIDGCAFPQSTRTLSRGDREPPKSQNKVQSALLIYANDAGRPPDQSLSPEEYENGLPVTLQFYSAGTFSLLLIPGRPPLCLRCNRVGHISRHCRTPRCTKCQRYGHSLADCVLSYADRLRIGTADDSTTEHLMGASEVVEQSKDIPMMTEPPGSTSQPPPTEPTLPEGVFPLLIGNSTTEHSTAADGGGGDGENADVGDQPTVANMFAQLLADGSYGYQSELHEEAFVRRKQRRNRTTFTVQQLEELEKAFAQTHYPDVFTREDLAMKINLTEARVQDLFGFSLKEVHGARTLLIIGNLVRGFGSLGNAAVGQAPALGPSEELASLSPQVWFQNRRAKWRKAERLRKEREEKDRSSDGAAGATSSADGGGDAGADGSSRSPRASSGEGGKQGALSSATLTDDDDDDEGSRASAQSETQAASSTTGPTTSGLDSRLESSRADPSRRDGPLSAPHEGPLLGPRPLPPLLGPPLPLGAARMGASPAEHPFFRDALSSFAAAAAASLPLRGMHQHQLFSAFADATLGGGGAHCGQDSLLGAQPRFPLPPMYFPPHLSAHLAGSHAAFPFKGLHPLCACCVPKAHAPSSSQQSPATAASPAVVSESQQVTGLSHLGASSGDGRAIGSPAAMSSSTSRSSPNGSDDVTTTSSVTELRRKAREHSQAVMLQSAAILKPSSDT</sequence>
<evidence type="ECO:0000313" key="1">
    <source>
        <dbReference type="EMBL" id="KAG0409793.1"/>
    </source>
</evidence>
<reference evidence="1 2" key="1">
    <citation type="journal article" date="2020" name="Cell">
        <title>Large-Scale Comparative Analyses of Tick Genomes Elucidate Their Genetic Diversity and Vector Capacities.</title>
        <authorList>
            <consortium name="Tick Genome and Microbiome Consortium (TIGMIC)"/>
            <person name="Jia N."/>
            <person name="Wang J."/>
            <person name="Shi W."/>
            <person name="Du L."/>
            <person name="Sun Y."/>
            <person name="Zhan W."/>
            <person name="Jiang J.F."/>
            <person name="Wang Q."/>
            <person name="Zhang B."/>
            <person name="Ji P."/>
            <person name="Bell-Sakyi L."/>
            <person name="Cui X.M."/>
            <person name="Yuan T.T."/>
            <person name="Jiang B.G."/>
            <person name="Yang W.F."/>
            <person name="Lam T.T."/>
            <person name="Chang Q.C."/>
            <person name="Ding S.J."/>
            <person name="Wang X.J."/>
            <person name="Zhu J.G."/>
            <person name="Ruan X.D."/>
            <person name="Zhao L."/>
            <person name="Wei J.T."/>
            <person name="Ye R.Z."/>
            <person name="Que T.C."/>
            <person name="Du C.H."/>
            <person name="Zhou Y.H."/>
            <person name="Cheng J.X."/>
            <person name="Dai P.F."/>
            <person name="Guo W.B."/>
            <person name="Han X.H."/>
            <person name="Huang E.J."/>
            <person name="Li L.F."/>
            <person name="Wei W."/>
            <person name="Gao Y.C."/>
            <person name="Liu J.Z."/>
            <person name="Shao H.Z."/>
            <person name="Wang X."/>
            <person name="Wang C.C."/>
            <person name="Yang T.C."/>
            <person name="Huo Q.B."/>
            <person name="Li W."/>
            <person name="Chen H.Y."/>
            <person name="Chen S.E."/>
            <person name="Zhou L.G."/>
            <person name="Ni X.B."/>
            <person name="Tian J.H."/>
            <person name="Sheng Y."/>
            <person name="Liu T."/>
            <person name="Pan Y.S."/>
            <person name="Xia L.Y."/>
            <person name="Li J."/>
            <person name="Zhao F."/>
            <person name="Cao W.C."/>
        </authorList>
    </citation>
    <scope>NUCLEOTIDE SEQUENCE [LARGE SCALE GENOMIC DNA]</scope>
    <source>
        <strain evidence="1">Iper-2018</strain>
    </source>
</reference>
<gene>
    <name evidence="1" type="ORF">HPB47_013091</name>
</gene>
<comment type="caution">
    <text evidence="1">The sequence shown here is derived from an EMBL/GenBank/DDBJ whole genome shotgun (WGS) entry which is preliminary data.</text>
</comment>